<accession>A0ACC1PSF8</accession>
<name>A0ACC1PSF8_9PEZI</name>
<evidence type="ECO:0000313" key="2">
    <source>
        <dbReference type="Proteomes" id="UP001143856"/>
    </source>
</evidence>
<organism evidence="1 2">
    <name type="scientific">Xylaria curta</name>
    <dbReference type="NCBI Taxonomy" id="42375"/>
    <lineage>
        <taxon>Eukaryota</taxon>
        <taxon>Fungi</taxon>
        <taxon>Dikarya</taxon>
        <taxon>Ascomycota</taxon>
        <taxon>Pezizomycotina</taxon>
        <taxon>Sordariomycetes</taxon>
        <taxon>Xylariomycetidae</taxon>
        <taxon>Xylariales</taxon>
        <taxon>Xylariaceae</taxon>
        <taxon>Xylaria</taxon>
    </lineage>
</organism>
<gene>
    <name evidence="1" type="ORF">NUW58_g322</name>
</gene>
<evidence type="ECO:0000313" key="1">
    <source>
        <dbReference type="EMBL" id="KAJ2998444.1"/>
    </source>
</evidence>
<proteinExistence type="predicted"/>
<reference evidence="1" key="1">
    <citation type="submission" date="2022-10" db="EMBL/GenBank/DDBJ databases">
        <title>Genome Sequence of Xylaria curta.</title>
        <authorList>
            <person name="Buettner E."/>
        </authorList>
    </citation>
    <scope>NUCLEOTIDE SEQUENCE</scope>
    <source>
        <strain evidence="1">Babe10</strain>
    </source>
</reference>
<keyword evidence="2" id="KW-1185">Reference proteome</keyword>
<protein>
    <submittedName>
        <fullName evidence="1">Uncharacterized protein</fullName>
    </submittedName>
</protein>
<dbReference type="Proteomes" id="UP001143856">
    <property type="component" value="Unassembled WGS sequence"/>
</dbReference>
<sequence length="198" mass="21267">MSSYDLPAPRRITASNLPLASHHHGDEHAEPGVEVKVDNLEVQPLFDGSLRRAVVATSKQIPTSNDGHGERPLDEVPGIGIVLPGGLNMYYIDIAPNTEGALHRTTSTDYLVVINGKLSLLTPAAEAYHVKDGKATCGEPIETVAHPGDVVAQRGPMHALSNRTNEWVRVLAVVLSSNTNKVPVGDAGHRELQDQWLA</sequence>
<dbReference type="EMBL" id="JAPDGR010000026">
    <property type="protein sequence ID" value="KAJ2998444.1"/>
    <property type="molecule type" value="Genomic_DNA"/>
</dbReference>
<comment type="caution">
    <text evidence="1">The sequence shown here is derived from an EMBL/GenBank/DDBJ whole genome shotgun (WGS) entry which is preliminary data.</text>
</comment>